<dbReference type="InterPro" id="IPR029026">
    <property type="entry name" value="tRNA_m1G_MTases_N"/>
</dbReference>
<evidence type="ECO:0000313" key="10">
    <source>
        <dbReference type="Proteomes" id="UP001327560"/>
    </source>
</evidence>
<dbReference type="GO" id="GO:0008173">
    <property type="term" value="F:RNA methyltransferase activity"/>
    <property type="evidence" value="ECO:0007669"/>
    <property type="project" value="InterPro"/>
</dbReference>
<organism evidence="9 10">
    <name type="scientific">Canna indica</name>
    <name type="common">Indian-shot</name>
    <dbReference type="NCBI Taxonomy" id="4628"/>
    <lineage>
        <taxon>Eukaryota</taxon>
        <taxon>Viridiplantae</taxon>
        <taxon>Streptophyta</taxon>
        <taxon>Embryophyta</taxon>
        <taxon>Tracheophyta</taxon>
        <taxon>Spermatophyta</taxon>
        <taxon>Magnoliopsida</taxon>
        <taxon>Liliopsida</taxon>
        <taxon>Zingiberales</taxon>
        <taxon>Cannaceae</taxon>
        <taxon>Canna</taxon>
    </lineage>
</organism>
<dbReference type="Pfam" id="PF00588">
    <property type="entry name" value="SpoU_methylase"/>
    <property type="match status" value="1"/>
</dbReference>
<reference evidence="9 10" key="1">
    <citation type="submission" date="2023-10" db="EMBL/GenBank/DDBJ databases">
        <title>Chromosome-scale genome assembly provides insights into flower coloration mechanisms of Canna indica.</title>
        <authorList>
            <person name="Li C."/>
        </authorList>
    </citation>
    <scope>NUCLEOTIDE SEQUENCE [LARGE SCALE GENOMIC DNA]</scope>
    <source>
        <tissue evidence="9">Flower</tissue>
    </source>
</reference>
<keyword evidence="4" id="KW-0949">S-adenosyl-L-methionine</keyword>
<dbReference type="HAMAP" id="MF_02060">
    <property type="entry name" value="tRNA_methyltr_TrmH"/>
    <property type="match status" value="1"/>
</dbReference>
<dbReference type="EMBL" id="CP136890">
    <property type="protein sequence ID" value="WOK92313.1"/>
    <property type="molecule type" value="Genomic_DNA"/>
</dbReference>
<gene>
    <name evidence="9" type="ORF">Cni_G01004</name>
</gene>
<dbReference type="Gene3D" id="3.40.1280.10">
    <property type="match status" value="1"/>
</dbReference>
<evidence type="ECO:0000313" key="9">
    <source>
        <dbReference type="EMBL" id="WOK92313.1"/>
    </source>
</evidence>
<dbReference type="PANTHER" id="PTHR43453:SF1">
    <property type="entry name" value="TRNA_RRNA METHYLTRANSFERASE SPOU TYPE DOMAIN-CONTAINING PROTEIN"/>
    <property type="match status" value="1"/>
</dbReference>
<keyword evidence="2" id="KW-0489">Methyltransferase</keyword>
<dbReference type="GO" id="GO:0002938">
    <property type="term" value="P:tRNA guanine ribose methylation"/>
    <property type="evidence" value="ECO:0007669"/>
    <property type="project" value="TreeGrafter"/>
</dbReference>
<keyword evidence="6" id="KW-0694">RNA-binding</keyword>
<dbReference type="InterPro" id="IPR029028">
    <property type="entry name" value="Alpha/beta_knot_MTases"/>
</dbReference>
<evidence type="ECO:0000256" key="7">
    <source>
        <dbReference type="SAM" id="MobiDB-lite"/>
    </source>
</evidence>
<name>A0AAQ3JLZ2_9LILI</name>
<dbReference type="GO" id="GO:0000049">
    <property type="term" value="F:tRNA binding"/>
    <property type="evidence" value="ECO:0007669"/>
    <property type="project" value="UniProtKB-KW"/>
</dbReference>
<feature type="domain" description="tRNA/rRNA methyltransferase SpoU type" evidence="8">
    <location>
        <begin position="166"/>
        <end position="308"/>
    </location>
</feature>
<dbReference type="InterPro" id="IPR033671">
    <property type="entry name" value="TrmH"/>
</dbReference>
<protein>
    <recommendedName>
        <fullName evidence="8">tRNA/rRNA methyltransferase SpoU type domain-containing protein</fullName>
    </recommendedName>
</protein>
<accession>A0AAQ3JLZ2</accession>
<feature type="region of interest" description="Disordered" evidence="7">
    <location>
        <begin position="451"/>
        <end position="491"/>
    </location>
</feature>
<dbReference type="CDD" id="cd18092">
    <property type="entry name" value="SpoU-like_TrmH"/>
    <property type="match status" value="1"/>
</dbReference>
<keyword evidence="5" id="KW-0819">tRNA processing</keyword>
<evidence type="ECO:0000259" key="8">
    <source>
        <dbReference type="Pfam" id="PF00588"/>
    </source>
</evidence>
<evidence type="ECO:0000256" key="1">
    <source>
        <dbReference type="ARBA" id="ARBA00022555"/>
    </source>
</evidence>
<dbReference type="PANTHER" id="PTHR43453">
    <property type="entry name" value="RRNA METHYLASE-LIKE"/>
    <property type="match status" value="1"/>
</dbReference>
<evidence type="ECO:0000256" key="5">
    <source>
        <dbReference type="ARBA" id="ARBA00022694"/>
    </source>
</evidence>
<keyword evidence="10" id="KW-1185">Reference proteome</keyword>
<evidence type="ECO:0000256" key="6">
    <source>
        <dbReference type="ARBA" id="ARBA00022884"/>
    </source>
</evidence>
<dbReference type="InterPro" id="IPR001537">
    <property type="entry name" value="SpoU_MeTrfase"/>
</dbReference>
<dbReference type="FunFam" id="3.40.1280.10:FF:000016">
    <property type="entry name" value="rRNA methylase-like protein"/>
    <property type="match status" value="1"/>
</dbReference>
<keyword evidence="1" id="KW-0820">tRNA-binding</keyword>
<sequence>MSTSRTLIARNAFFPSLYFGLAHSKRPFSSATPSALALASSSIYRSLGLGFHVPNPSPPCSSTLRLFSSQFSAATTAEDHCDSSDDTVEELLTRKGDRIERLMKMERRSEPDVDSHRLRWFPYQDVFRSGNAALESREVIVALDPYIMDARKERIRRTIENRSYSVCLVVEGLTDFGNVSAAFRSADALGIQSVHVISKNSSKSRYRDNRHVSMGAEKWLDIELWNSPMDCFTALRKRGYHIATTHLGIDAVSIYEMDWSNPIAIVVGNENMGISEEALQLSDLHCSIPMKGMVDSFNVSVAAGILMHHAVCDRISRMGRHGDLTFEESQILQAEFYLRHRENTIGIVHEYAKRKIGLLGKQNLAPNDGSSLVLFHYLAKKYFSTGAGDIFSRIKHDAYTEKEASRTIKELGYLYSIYCTLRVHQHINLISLQFFSSPQIKTPTSSLKVKAKANQSSVLSPMDSDHASSGSGSGSDKHGSQSHRPHPSPTQLLSSAKVVAGAAKSALRHDAGKLDKAEVAGAAADLLGAASHYAKIEEKKVGKYVEKAETYLHHYHSSHSAHSSTTAGASAAYSSSSSSSHAAGGGLEDYMKMAQGFLKKH</sequence>
<evidence type="ECO:0000256" key="3">
    <source>
        <dbReference type="ARBA" id="ARBA00022679"/>
    </source>
</evidence>
<dbReference type="Proteomes" id="UP001327560">
    <property type="component" value="Chromosome 1"/>
</dbReference>
<evidence type="ECO:0000256" key="4">
    <source>
        <dbReference type="ARBA" id="ARBA00022691"/>
    </source>
</evidence>
<keyword evidence="3" id="KW-0808">Transferase</keyword>
<dbReference type="SUPFAM" id="SSF75217">
    <property type="entry name" value="alpha/beta knot"/>
    <property type="match status" value="1"/>
</dbReference>
<evidence type="ECO:0000256" key="2">
    <source>
        <dbReference type="ARBA" id="ARBA00022603"/>
    </source>
</evidence>
<dbReference type="AlphaFoldDB" id="A0AAQ3JLZ2"/>
<proteinExistence type="inferred from homology"/>